<sequence length="682" mass="72942">MVVVGISIALLVSAQSCRLFRISIMITLRICQHLFFISSLLSYTTVTNARHLHAPKPWHFHHNRQMSTPSSLPISNPVDPQEASRAQVLDDLTKVENTIDDLPKAILSFLHYLGSKLQAMEDMLSQLMGSNTGIPPGIILTDMPILETPSPTPTNTAGYDFSILPTYYSNPTPISYTSLIDTVPNATVSSLPLETTPTPSASTASSFNPKATDNIAVYFGSQPDSSATLADLAILCANPAINIINLAFATPISQGLGLLTTNFGTACAPSSERGVQDCTELGKRLQNCQNGGKKVFLSVEIGGEEASRNDTQATANIFSSEGSAVEFAGALWDIFGNRSSGLNGGSIDNGDDHLGLLPIPPSQLQRQHPSTTPQEFGTPQPQSPQQQKHSFPQPSPTLKTSTRLSTNISKPTQQKNTYYPPPCPLVRLLDRLSHSSGRSGGRIWTLLRRVGVEMGDAEAIVTISTTRIHIVTATRPPPSGSPPTGPRSTVPLATGVPVPKAEDFPFVEPSPGKEGAGGGEDSFESASSGSGIVNFGPAPHPEDDDMDSIIGAPLPPPYKRRQSPNINSGPIIFIGIIPPTFPPSLPTLKRTKRAIPHFFPVHNTTLPPYSTLTVTTSYGAASTLSASPTPPPPPNLETTIKILDIYEKLFDVFKSGDGRIIVGVMVWGRAADFEVDGFFEEC</sequence>
<dbReference type="Proteomes" id="UP000800235">
    <property type="component" value="Unassembled WGS sequence"/>
</dbReference>
<gene>
    <name evidence="4" type="ORF">EJ08DRAFT_716236</name>
</gene>
<dbReference type="SUPFAM" id="SSF51445">
    <property type="entry name" value="(Trans)glycosidases"/>
    <property type="match status" value="1"/>
</dbReference>
<dbReference type="GO" id="GO:0004568">
    <property type="term" value="F:chitinase activity"/>
    <property type="evidence" value="ECO:0007669"/>
    <property type="project" value="TreeGrafter"/>
</dbReference>
<keyword evidence="2" id="KW-0326">Glycosidase</keyword>
<dbReference type="InterPro" id="IPR017853">
    <property type="entry name" value="GH"/>
</dbReference>
<accession>A0A9P4NRB7</accession>
<organism evidence="4 5">
    <name type="scientific">Tothia fuscella</name>
    <dbReference type="NCBI Taxonomy" id="1048955"/>
    <lineage>
        <taxon>Eukaryota</taxon>
        <taxon>Fungi</taxon>
        <taxon>Dikarya</taxon>
        <taxon>Ascomycota</taxon>
        <taxon>Pezizomycotina</taxon>
        <taxon>Dothideomycetes</taxon>
        <taxon>Pleosporomycetidae</taxon>
        <taxon>Venturiales</taxon>
        <taxon>Cylindrosympodiaceae</taxon>
        <taxon>Tothia</taxon>
    </lineage>
</organism>
<dbReference type="Gene3D" id="3.20.20.80">
    <property type="entry name" value="Glycosidases"/>
    <property type="match status" value="1"/>
</dbReference>
<feature type="compositionally biased region" description="Polar residues" evidence="3">
    <location>
        <begin position="362"/>
        <end position="377"/>
    </location>
</feature>
<keyword evidence="1" id="KW-0378">Hydrolase</keyword>
<dbReference type="GO" id="GO:0005576">
    <property type="term" value="C:extracellular region"/>
    <property type="evidence" value="ECO:0007669"/>
    <property type="project" value="TreeGrafter"/>
</dbReference>
<feature type="region of interest" description="Disordered" evidence="3">
    <location>
        <begin position="346"/>
        <end position="422"/>
    </location>
</feature>
<dbReference type="InterPro" id="IPR050542">
    <property type="entry name" value="Glycosyl_Hydrlase18_Chitinase"/>
</dbReference>
<proteinExistence type="predicted"/>
<evidence type="ECO:0000256" key="3">
    <source>
        <dbReference type="SAM" id="MobiDB-lite"/>
    </source>
</evidence>
<dbReference type="PANTHER" id="PTHR45708:SF49">
    <property type="entry name" value="ENDOCHITINASE"/>
    <property type="match status" value="1"/>
</dbReference>
<comment type="caution">
    <text evidence="4">The sequence shown here is derived from an EMBL/GenBank/DDBJ whole genome shotgun (WGS) entry which is preliminary data.</text>
</comment>
<dbReference type="PANTHER" id="PTHR45708">
    <property type="entry name" value="ENDOCHITINASE"/>
    <property type="match status" value="1"/>
</dbReference>
<dbReference type="OrthoDB" id="6020543at2759"/>
<evidence type="ECO:0000256" key="2">
    <source>
        <dbReference type="ARBA" id="ARBA00023295"/>
    </source>
</evidence>
<protein>
    <submittedName>
        <fullName evidence="4">Uncharacterized protein</fullName>
    </submittedName>
</protein>
<evidence type="ECO:0000313" key="5">
    <source>
        <dbReference type="Proteomes" id="UP000800235"/>
    </source>
</evidence>
<feature type="compositionally biased region" description="Low complexity" evidence="3">
    <location>
        <begin position="379"/>
        <end position="392"/>
    </location>
</feature>
<evidence type="ECO:0000313" key="4">
    <source>
        <dbReference type="EMBL" id="KAF2430008.1"/>
    </source>
</evidence>
<dbReference type="EMBL" id="MU007042">
    <property type="protein sequence ID" value="KAF2430008.1"/>
    <property type="molecule type" value="Genomic_DNA"/>
</dbReference>
<dbReference type="AlphaFoldDB" id="A0A9P4NRB7"/>
<keyword evidence="5" id="KW-1185">Reference proteome</keyword>
<evidence type="ECO:0000256" key="1">
    <source>
        <dbReference type="ARBA" id="ARBA00022801"/>
    </source>
</evidence>
<feature type="region of interest" description="Disordered" evidence="3">
    <location>
        <begin position="472"/>
        <end position="541"/>
    </location>
</feature>
<feature type="compositionally biased region" description="Pro residues" evidence="3">
    <location>
        <begin position="475"/>
        <end position="485"/>
    </location>
</feature>
<name>A0A9P4NRB7_9PEZI</name>
<reference evidence="4" key="1">
    <citation type="journal article" date="2020" name="Stud. Mycol.">
        <title>101 Dothideomycetes genomes: a test case for predicting lifestyles and emergence of pathogens.</title>
        <authorList>
            <person name="Haridas S."/>
            <person name="Albert R."/>
            <person name="Binder M."/>
            <person name="Bloem J."/>
            <person name="Labutti K."/>
            <person name="Salamov A."/>
            <person name="Andreopoulos B."/>
            <person name="Baker S."/>
            <person name="Barry K."/>
            <person name="Bills G."/>
            <person name="Bluhm B."/>
            <person name="Cannon C."/>
            <person name="Castanera R."/>
            <person name="Culley D."/>
            <person name="Daum C."/>
            <person name="Ezra D."/>
            <person name="Gonzalez J."/>
            <person name="Henrissat B."/>
            <person name="Kuo A."/>
            <person name="Liang C."/>
            <person name="Lipzen A."/>
            <person name="Lutzoni F."/>
            <person name="Magnuson J."/>
            <person name="Mondo S."/>
            <person name="Nolan M."/>
            <person name="Ohm R."/>
            <person name="Pangilinan J."/>
            <person name="Park H.-J."/>
            <person name="Ramirez L."/>
            <person name="Alfaro M."/>
            <person name="Sun H."/>
            <person name="Tritt A."/>
            <person name="Yoshinaga Y."/>
            <person name="Zwiers L.-H."/>
            <person name="Turgeon B."/>
            <person name="Goodwin S."/>
            <person name="Spatafora J."/>
            <person name="Crous P."/>
            <person name="Grigoriev I."/>
        </authorList>
    </citation>
    <scope>NUCLEOTIDE SEQUENCE</scope>
    <source>
        <strain evidence="4">CBS 130266</strain>
    </source>
</reference>
<feature type="compositionally biased region" description="Polar residues" evidence="3">
    <location>
        <begin position="397"/>
        <end position="417"/>
    </location>
</feature>